<gene>
    <name evidence="1" type="ORF">EUA03_06875</name>
</gene>
<dbReference type="Proteomes" id="UP000294929">
    <property type="component" value="Unassembled WGS sequence"/>
</dbReference>
<dbReference type="EMBL" id="SDLO01000004">
    <property type="protein sequence ID" value="TDK91942.1"/>
    <property type="molecule type" value="Genomic_DNA"/>
</dbReference>
<evidence type="ECO:0000313" key="2">
    <source>
        <dbReference type="Proteomes" id="UP000294929"/>
    </source>
</evidence>
<evidence type="ECO:0000313" key="1">
    <source>
        <dbReference type="EMBL" id="TDK91942.1"/>
    </source>
</evidence>
<dbReference type="RefSeq" id="WP_061010765.1">
    <property type="nucleotide sequence ID" value="NZ_LSKA01000045.1"/>
</dbReference>
<protein>
    <submittedName>
        <fullName evidence="1">Uncharacterized protein</fullName>
    </submittedName>
</protein>
<organism evidence="1 2">
    <name type="scientific">Mycolicibacterium mucogenicum</name>
    <name type="common">Mycobacterium mucogenicum</name>
    <dbReference type="NCBI Taxonomy" id="56689"/>
    <lineage>
        <taxon>Bacteria</taxon>
        <taxon>Bacillati</taxon>
        <taxon>Actinomycetota</taxon>
        <taxon>Actinomycetes</taxon>
        <taxon>Mycobacteriales</taxon>
        <taxon>Mycobacteriaceae</taxon>
        <taxon>Mycolicibacterium</taxon>
    </lineage>
</organism>
<sequence length="275" mass="31256">MADRLSRVFATVQERYLRRSDFAGEEAAAAHVDRLREITRRTIEELRASGADPDWLDERAEDLVIAREIIGRLPPRLVHEVRNNWAYLEAEVTVPVDTSIPHDELSTLHWYDRAAEAKVDLPAPVGNPADYEGAIEDVALPPTVRWTDADQKAALEYAIDIFGVEPGQWVELEWPPAAHLWDPGRVYQTDFEPCEAHVDEESEGCAACDESVQQLTERNAQWKWTTTLRINEIAFDRDGKEYSTEIYSDQAFEVATTEQDPREIVIGTPGQGKQW</sequence>
<reference evidence="1 2" key="1">
    <citation type="submission" date="2019-01" db="EMBL/GenBank/DDBJ databases">
        <title>High-quality-draft genome sequences of five non-tuberculosis mycobacteriaceae isolated from a nosocomial environment.</title>
        <authorList>
            <person name="Tiago I."/>
            <person name="Alarico S."/>
            <person name="Pereira S.G."/>
            <person name="Coelho C."/>
            <person name="Maranha A."/>
            <person name="Empadinhas N."/>
        </authorList>
    </citation>
    <scope>NUCLEOTIDE SEQUENCE [LARGE SCALE GENOMIC DNA]</scope>
    <source>
        <strain evidence="1 2">24AIII</strain>
    </source>
</reference>
<dbReference type="AlphaFoldDB" id="A0A4R5WNT8"/>
<comment type="caution">
    <text evidence="1">The sequence shown here is derived from an EMBL/GenBank/DDBJ whole genome shotgun (WGS) entry which is preliminary data.</text>
</comment>
<proteinExistence type="predicted"/>
<accession>A0A4R5WNT8</accession>
<name>A0A4R5WNT8_MYCMU</name>